<dbReference type="EMBL" id="GG738884">
    <property type="protein sequence ID" value="EFC41689.1"/>
    <property type="molecule type" value="Genomic_DNA"/>
</dbReference>
<sequence>MKRKLSDDSNNSEPSPSKKLIKTNGRNDDNICQLPSEIHSEILNYLDDTLDGANFILTCRELYNSLYQNHSLFLSSRLKRDLERLVQRVDLSTFVRTSNLAKKKSDEKEDEEDDADEEDEEDEGSDDEEEERTVRKGQDKKTLNSYEEKLIQTVSELSNTVELVKAKLKSKTKTLEKMAAWNSYLDDVERTHGKAIAKQLEDNIFRKCTIISFKSTRMDYRYSYEAQIKIGDITIDHDAYDEEGCVTSWTLTVTKEAKKRGTVFVELPDGGDLILTKASEKVREYLGLGETISDKLFVDSIIMALPWNPEWNCVFYPNIKRSKY</sequence>
<dbReference type="KEGG" id="ngr:NAEGRDRAFT_50928"/>
<gene>
    <name evidence="2" type="ORF">NAEGRDRAFT_50928</name>
</gene>
<dbReference type="VEuPathDB" id="AmoebaDB:NAEGRDRAFT_50928"/>
<accession>D2VN63</accession>
<feature type="region of interest" description="Disordered" evidence="1">
    <location>
        <begin position="1"/>
        <end position="28"/>
    </location>
</feature>
<dbReference type="Proteomes" id="UP000006671">
    <property type="component" value="Unassembled WGS sequence"/>
</dbReference>
<protein>
    <submittedName>
        <fullName evidence="2">Predicted protein</fullName>
    </submittedName>
</protein>
<evidence type="ECO:0000313" key="3">
    <source>
        <dbReference type="Proteomes" id="UP000006671"/>
    </source>
</evidence>
<evidence type="ECO:0000256" key="1">
    <source>
        <dbReference type="SAM" id="MobiDB-lite"/>
    </source>
</evidence>
<reference evidence="2 3" key="1">
    <citation type="journal article" date="2010" name="Cell">
        <title>The genome of Naegleria gruberi illuminates early eukaryotic versatility.</title>
        <authorList>
            <person name="Fritz-Laylin L.K."/>
            <person name="Prochnik S.E."/>
            <person name="Ginger M.L."/>
            <person name="Dacks J.B."/>
            <person name="Carpenter M.L."/>
            <person name="Field M.C."/>
            <person name="Kuo A."/>
            <person name="Paredez A."/>
            <person name="Chapman J."/>
            <person name="Pham J."/>
            <person name="Shu S."/>
            <person name="Neupane R."/>
            <person name="Cipriano M."/>
            <person name="Mancuso J."/>
            <person name="Tu H."/>
            <person name="Salamov A."/>
            <person name="Lindquist E."/>
            <person name="Shapiro H."/>
            <person name="Lucas S."/>
            <person name="Grigoriev I.V."/>
            <person name="Cande W.Z."/>
            <person name="Fulton C."/>
            <person name="Rokhsar D.S."/>
            <person name="Dawson S.C."/>
        </authorList>
    </citation>
    <scope>NUCLEOTIDE SEQUENCE [LARGE SCALE GENOMIC DNA]</scope>
    <source>
        <strain evidence="2 3">NEG-M</strain>
    </source>
</reference>
<dbReference type="GeneID" id="8851434"/>
<dbReference type="InterPro" id="IPR036047">
    <property type="entry name" value="F-box-like_dom_sf"/>
</dbReference>
<dbReference type="InParanoid" id="D2VN63"/>
<dbReference type="RefSeq" id="XP_002674433.1">
    <property type="nucleotide sequence ID" value="XM_002674387.1"/>
</dbReference>
<keyword evidence="3" id="KW-1185">Reference proteome</keyword>
<dbReference type="AlphaFoldDB" id="D2VN63"/>
<feature type="region of interest" description="Disordered" evidence="1">
    <location>
        <begin position="100"/>
        <end position="140"/>
    </location>
</feature>
<feature type="compositionally biased region" description="Acidic residues" evidence="1">
    <location>
        <begin position="108"/>
        <end position="131"/>
    </location>
</feature>
<organism evidence="3">
    <name type="scientific">Naegleria gruberi</name>
    <name type="common">Amoeba</name>
    <dbReference type="NCBI Taxonomy" id="5762"/>
    <lineage>
        <taxon>Eukaryota</taxon>
        <taxon>Discoba</taxon>
        <taxon>Heterolobosea</taxon>
        <taxon>Tetramitia</taxon>
        <taxon>Eutetramitia</taxon>
        <taxon>Vahlkampfiidae</taxon>
        <taxon>Naegleria</taxon>
    </lineage>
</organism>
<evidence type="ECO:0000313" key="2">
    <source>
        <dbReference type="EMBL" id="EFC41689.1"/>
    </source>
</evidence>
<name>D2VN63_NAEGR</name>
<feature type="compositionally biased region" description="Low complexity" evidence="1">
    <location>
        <begin position="8"/>
        <end position="18"/>
    </location>
</feature>
<dbReference type="SUPFAM" id="SSF81383">
    <property type="entry name" value="F-box domain"/>
    <property type="match status" value="1"/>
</dbReference>
<proteinExistence type="predicted"/>